<evidence type="ECO:0000313" key="3">
    <source>
        <dbReference type="Proteomes" id="UP000326486"/>
    </source>
</evidence>
<evidence type="ECO:0000256" key="1">
    <source>
        <dbReference type="SAM" id="Coils"/>
    </source>
</evidence>
<dbReference type="GeneID" id="80019184"/>
<feature type="coiled-coil region" evidence="1">
    <location>
        <begin position="220"/>
        <end position="247"/>
    </location>
</feature>
<proteinExistence type="predicted"/>
<dbReference type="KEGG" id="vg:80019184"/>
<sequence length="341" mass="37999">MSAHVEIPRPHETSPGRFTAELVFPAASKARAQQHHDVAFALADVHGLEMSTPYKVNPRWSVYEEKWGNGERHGWSDMRRLRVDGPARALARYLVALERVLDEVEALATRAVRVFGAWKRSIPAEPFLEYEDASTMRIRARVFRADVLRALAQRVGARRPSVGERDSSRPLWEQYGAVAEEVWAAAGGVDLERADGEAVEAQVRRMVPAVVVEAERLAVLEAARVEAERLEAERVELYQRADEACAREADEADAERCARDGQEGLFPVSAARSPLVVPPPMPVKPRRAPSRRGRLRPETRAALSGAVRVIPAEAVERLYGERPSFAVPEVSPDRRRYVPAA</sequence>
<keyword evidence="3" id="KW-1185">Reference proteome</keyword>
<protein>
    <submittedName>
        <fullName evidence="2">Uncharacterized protein</fullName>
    </submittedName>
</protein>
<reference evidence="2 3" key="1">
    <citation type="submission" date="2019-07" db="EMBL/GenBank/DDBJ databases">
        <authorList>
            <person name="Almisry A."/>
            <person name="Mousa M."/>
            <person name="Gordon L.L."/>
            <person name="Lee M."/>
            <person name="Mandava P."/>
            <person name="Moxley J.T."/>
            <person name="Shaffer C.D."/>
            <person name="Weston-Hafer K.A."/>
            <person name="Garlena R.A."/>
            <person name="Russell D.A."/>
            <person name="Pope W.H."/>
            <person name="Jacobs-Sera D."/>
            <person name="Hatfull G.F."/>
        </authorList>
    </citation>
    <scope>NUCLEOTIDE SEQUENCE [LARGE SCALE GENOMIC DNA]</scope>
</reference>
<evidence type="ECO:0000313" key="2">
    <source>
        <dbReference type="EMBL" id="QFG13314.1"/>
    </source>
</evidence>
<accession>A0A5J6TTD4</accession>
<dbReference type="RefSeq" id="YP_010754590.1">
    <property type="nucleotide sequence ID" value="NC_073461.1"/>
</dbReference>
<keyword evidence="1" id="KW-0175">Coiled coil</keyword>
<name>A0A5J6TTD4_9CAUD</name>
<dbReference type="EMBL" id="MN234216">
    <property type="protein sequence ID" value="QFG13314.1"/>
    <property type="molecule type" value="Genomic_DNA"/>
</dbReference>
<organism evidence="2 3">
    <name type="scientific">Streptomyces phage Gilgamesh</name>
    <dbReference type="NCBI Taxonomy" id="2599890"/>
    <lineage>
        <taxon>Viruses</taxon>
        <taxon>Duplodnaviria</taxon>
        <taxon>Heunggongvirae</taxon>
        <taxon>Uroviricota</taxon>
        <taxon>Caudoviricetes</taxon>
        <taxon>Gilgameshvirus</taxon>
        <taxon>Gilgameshvirus gilgamesh</taxon>
    </lineage>
</organism>
<gene>
    <name evidence="2" type="primary">122</name>
    <name evidence="2" type="ORF">SEA_GILGAMESH_122</name>
</gene>
<dbReference type="Proteomes" id="UP000326486">
    <property type="component" value="Segment"/>
</dbReference>